<evidence type="ECO:0000313" key="2">
    <source>
        <dbReference type="EMBL" id="GAA4365479.1"/>
    </source>
</evidence>
<accession>A0ABP8IPM9</accession>
<sequence length="280" mass="30288">MSKALNISIDTKELGSEGRGVGRITMTRGDIHNAFDDLLIAELTQAFRRMDANPSVEVVVLEAEGKSFSAGADLNWMRRMADYTWDENYKDSQGLAELMHTIYSLSKPTIAVVQGAAFGGGVGLVACCDIVIASERASFCLSEVKLGLIPAVISPYVVKAIGERQAQRYFLTAERFKAPQAKEYGLVHEVVAEDNLAETANNMISTLLANGPQAVRAAKDLIKAVAEKPVDTALLDETAKRIADIRASEQGKEGLNAFLEKRPADWSVGSLDSNPEHSDS</sequence>
<dbReference type="RefSeq" id="WP_345293332.1">
    <property type="nucleotide sequence ID" value="NZ_BAABFV010000002.1"/>
</dbReference>
<evidence type="ECO:0000256" key="1">
    <source>
        <dbReference type="ARBA" id="ARBA00005254"/>
    </source>
</evidence>
<dbReference type="InterPro" id="IPR001753">
    <property type="entry name" value="Enoyl-CoA_hydra/iso"/>
</dbReference>
<protein>
    <submittedName>
        <fullName evidence="2">Enoyl-CoA hydratase/isomerase family protein</fullName>
    </submittedName>
</protein>
<proteinExistence type="inferred from homology"/>
<keyword evidence="3" id="KW-1185">Reference proteome</keyword>
<name>A0ABP8IPM9_9GAMM</name>
<dbReference type="Gene3D" id="1.10.12.10">
    <property type="entry name" value="Lyase 2-enoyl-coa Hydratase, Chain A, domain 2"/>
    <property type="match status" value="1"/>
</dbReference>
<dbReference type="EMBL" id="BAABFV010000002">
    <property type="protein sequence ID" value="GAA4365479.1"/>
    <property type="molecule type" value="Genomic_DNA"/>
</dbReference>
<reference evidence="3" key="1">
    <citation type="journal article" date="2019" name="Int. J. Syst. Evol. Microbiol.">
        <title>The Global Catalogue of Microorganisms (GCM) 10K type strain sequencing project: providing services to taxonomists for standard genome sequencing and annotation.</title>
        <authorList>
            <consortium name="The Broad Institute Genomics Platform"/>
            <consortium name="The Broad Institute Genome Sequencing Center for Infectious Disease"/>
            <person name="Wu L."/>
            <person name="Ma J."/>
        </authorList>
    </citation>
    <scope>NUCLEOTIDE SEQUENCE [LARGE SCALE GENOMIC DNA]</scope>
    <source>
        <strain evidence="3">JCM 17728</strain>
    </source>
</reference>
<dbReference type="Pfam" id="PF00378">
    <property type="entry name" value="ECH_1"/>
    <property type="match status" value="1"/>
</dbReference>
<dbReference type="InterPro" id="IPR051683">
    <property type="entry name" value="Enoyl-CoA_Hydratase/Isomerase"/>
</dbReference>
<comment type="similarity">
    <text evidence="1">Belongs to the enoyl-CoA hydratase/isomerase family.</text>
</comment>
<dbReference type="Proteomes" id="UP001501011">
    <property type="component" value="Unassembled WGS sequence"/>
</dbReference>
<dbReference type="Gene3D" id="3.90.226.10">
    <property type="entry name" value="2-enoyl-CoA Hydratase, Chain A, domain 1"/>
    <property type="match status" value="1"/>
</dbReference>
<dbReference type="PANTHER" id="PTHR42964">
    <property type="entry name" value="ENOYL-COA HYDRATASE"/>
    <property type="match status" value="1"/>
</dbReference>
<dbReference type="InterPro" id="IPR029045">
    <property type="entry name" value="ClpP/crotonase-like_dom_sf"/>
</dbReference>
<evidence type="ECO:0000313" key="3">
    <source>
        <dbReference type="Proteomes" id="UP001501011"/>
    </source>
</evidence>
<organism evidence="2 3">
    <name type="scientific">Kangiella marina</name>
    <dbReference type="NCBI Taxonomy" id="1079178"/>
    <lineage>
        <taxon>Bacteria</taxon>
        <taxon>Pseudomonadati</taxon>
        <taxon>Pseudomonadota</taxon>
        <taxon>Gammaproteobacteria</taxon>
        <taxon>Kangiellales</taxon>
        <taxon>Kangiellaceae</taxon>
        <taxon>Kangiella</taxon>
    </lineage>
</organism>
<dbReference type="PANTHER" id="PTHR42964:SF1">
    <property type="entry name" value="POLYKETIDE BIOSYNTHESIS ENOYL-COA HYDRATASE PKSH-RELATED"/>
    <property type="match status" value="1"/>
</dbReference>
<dbReference type="InterPro" id="IPR014748">
    <property type="entry name" value="Enoyl-CoA_hydra_C"/>
</dbReference>
<dbReference type="CDD" id="cd06558">
    <property type="entry name" value="crotonase-like"/>
    <property type="match status" value="1"/>
</dbReference>
<comment type="caution">
    <text evidence="2">The sequence shown here is derived from an EMBL/GenBank/DDBJ whole genome shotgun (WGS) entry which is preliminary data.</text>
</comment>
<gene>
    <name evidence="2" type="ORF">GCM10023151_22660</name>
</gene>
<dbReference type="SUPFAM" id="SSF52096">
    <property type="entry name" value="ClpP/crotonase"/>
    <property type="match status" value="1"/>
</dbReference>